<evidence type="ECO:0000259" key="3">
    <source>
        <dbReference type="SMART" id="SM00499"/>
    </source>
</evidence>
<feature type="domain" description="Bifunctional inhibitor/plant lipid transfer protein/seed storage helical" evidence="3">
    <location>
        <begin position="179"/>
        <end position="251"/>
    </location>
</feature>
<evidence type="ECO:0000313" key="5">
    <source>
        <dbReference type="Proteomes" id="UP000077755"/>
    </source>
</evidence>
<dbReference type="InterPro" id="IPR036312">
    <property type="entry name" value="Bifun_inhib/LTP/seed_sf"/>
</dbReference>
<evidence type="ECO:0000313" key="4">
    <source>
        <dbReference type="EMBL" id="WOH16122.1"/>
    </source>
</evidence>
<dbReference type="Pfam" id="PF00234">
    <property type="entry name" value="Tryp_alpha_amyl"/>
    <property type="match status" value="1"/>
</dbReference>
<feature type="chain" id="PRO_5041975908" description="Bifunctional inhibitor/plant lipid transfer protein/seed storage helical domain-containing protein" evidence="2">
    <location>
        <begin position="26"/>
        <end position="252"/>
    </location>
</feature>
<feature type="domain" description="Bifunctional inhibitor/plant lipid transfer protein/seed storage helical" evidence="3">
    <location>
        <begin position="94"/>
        <end position="176"/>
    </location>
</feature>
<dbReference type="InterPro" id="IPR027923">
    <property type="entry name" value="Hydrophob_seed_dom"/>
</dbReference>
<keyword evidence="5" id="KW-1185">Reference proteome</keyword>
<dbReference type="InterPro" id="IPR051636">
    <property type="entry name" value="Plant_LTP/defense-related"/>
</dbReference>
<dbReference type="InterPro" id="IPR016140">
    <property type="entry name" value="Bifunc_inhib/LTP/seed_store"/>
</dbReference>
<sequence>MSSKSSLPLVLFVFLNLLFLGLVASTSDCMSPPKHSTHKHKHHAHKSKSPTSPSMPGSNPPSASPATPQRAPGSLGPRVSPPVTFPNFKKSGTCPRNAIRFGACANVLGGLLGVEVGNARKKPCCRLFGGLVEAESAVCLCTAIKANVLGFNLNIPVSFGLVLNVCDVQTPPGFQFGACTKVLGGLLGVRAGTAPKKPCCRLFGGLVEVESAVCLCTAIKANVLGSNLNIPISLGLLLNVCDIQTPPGFQCS</sequence>
<organism evidence="4 5">
    <name type="scientific">Daucus carota subsp. sativus</name>
    <name type="common">Carrot</name>
    <dbReference type="NCBI Taxonomy" id="79200"/>
    <lineage>
        <taxon>Eukaryota</taxon>
        <taxon>Viridiplantae</taxon>
        <taxon>Streptophyta</taxon>
        <taxon>Embryophyta</taxon>
        <taxon>Tracheophyta</taxon>
        <taxon>Spermatophyta</taxon>
        <taxon>Magnoliopsida</taxon>
        <taxon>eudicotyledons</taxon>
        <taxon>Gunneridae</taxon>
        <taxon>Pentapetalae</taxon>
        <taxon>asterids</taxon>
        <taxon>campanulids</taxon>
        <taxon>Apiales</taxon>
        <taxon>Apiaceae</taxon>
        <taxon>Apioideae</taxon>
        <taxon>Scandiceae</taxon>
        <taxon>Daucinae</taxon>
        <taxon>Daucus</taxon>
        <taxon>Daucus sect. Daucus</taxon>
    </lineage>
</organism>
<gene>
    <name evidence="4" type="ORF">DCAR_0935671</name>
</gene>
<reference evidence="4" key="1">
    <citation type="journal article" date="2016" name="Nat. Genet.">
        <title>A high-quality carrot genome assembly provides new insights into carotenoid accumulation and asterid genome evolution.</title>
        <authorList>
            <person name="Iorizzo M."/>
            <person name="Ellison S."/>
            <person name="Senalik D."/>
            <person name="Zeng P."/>
            <person name="Satapoomin P."/>
            <person name="Huang J."/>
            <person name="Bowman M."/>
            <person name="Iovene M."/>
            <person name="Sanseverino W."/>
            <person name="Cavagnaro P."/>
            <person name="Yildiz M."/>
            <person name="Macko-Podgorni A."/>
            <person name="Moranska E."/>
            <person name="Grzebelus E."/>
            <person name="Grzebelus D."/>
            <person name="Ashrafi H."/>
            <person name="Zheng Z."/>
            <person name="Cheng S."/>
            <person name="Spooner D."/>
            <person name="Van Deynze A."/>
            <person name="Simon P."/>
        </authorList>
    </citation>
    <scope>NUCLEOTIDE SEQUENCE</scope>
    <source>
        <tissue evidence="4">Leaf</tissue>
    </source>
</reference>
<dbReference type="Proteomes" id="UP000077755">
    <property type="component" value="Chromosome 9"/>
</dbReference>
<reference evidence="4" key="2">
    <citation type="submission" date="2022-03" db="EMBL/GenBank/DDBJ databases">
        <title>Draft title - Genomic analysis of global carrot germplasm unveils the trajectory of domestication and the origin of high carotenoid orange carrot.</title>
        <authorList>
            <person name="Iorizzo M."/>
            <person name="Ellison S."/>
            <person name="Senalik D."/>
            <person name="Macko-Podgorni A."/>
            <person name="Grzebelus D."/>
            <person name="Bostan H."/>
            <person name="Rolling W."/>
            <person name="Curaba J."/>
            <person name="Simon P."/>
        </authorList>
    </citation>
    <scope>NUCLEOTIDE SEQUENCE</scope>
    <source>
        <tissue evidence="4">Leaf</tissue>
    </source>
</reference>
<dbReference type="Pfam" id="PF14547">
    <property type="entry name" value="Hydrophob_seed"/>
    <property type="match status" value="1"/>
</dbReference>
<dbReference type="Gene3D" id="1.10.110.10">
    <property type="entry name" value="Plant lipid-transfer and hydrophobic proteins"/>
    <property type="match status" value="2"/>
</dbReference>
<name>A0AAF0XZV4_DAUCS</name>
<dbReference type="SUPFAM" id="SSF47699">
    <property type="entry name" value="Bifunctional inhibitor/lipid-transfer protein/seed storage 2S albumin"/>
    <property type="match status" value="2"/>
</dbReference>
<dbReference type="PANTHER" id="PTHR31731">
    <property type="match status" value="1"/>
</dbReference>
<feature type="region of interest" description="Disordered" evidence="1">
    <location>
        <begin position="30"/>
        <end position="79"/>
    </location>
</feature>
<dbReference type="AlphaFoldDB" id="A0AAF0XZV4"/>
<evidence type="ECO:0000256" key="1">
    <source>
        <dbReference type="SAM" id="MobiDB-lite"/>
    </source>
</evidence>
<accession>A0AAF0XZV4</accession>
<feature type="compositionally biased region" description="Basic residues" evidence="1">
    <location>
        <begin position="35"/>
        <end position="48"/>
    </location>
</feature>
<feature type="signal peptide" evidence="2">
    <location>
        <begin position="1"/>
        <end position="25"/>
    </location>
</feature>
<dbReference type="EMBL" id="CP093351">
    <property type="protein sequence ID" value="WOH16122.1"/>
    <property type="molecule type" value="Genomic_DNA"/>
</dbReference>
<protein>
    <recommendedName>
        <fullName evidence="3">Bifunctional inhibitor/plant lipid transfer protein/seed storage helical domain-containing protein</fullName>
    </recommendedName>
</protein>
<dbReference type="SMART" id="SM00499">
    <property type="entry name" value="AAI"/>
    <property type="match status" value="2"/>
</dbReference>
<proteinExistence type="predicted"/>
<evidence type="ECO:0000256" key="2">
    <source>
        <dbReference type="SAM" id="SignalP"/>
    </source>
</evidence>
<keyword evidence="2" id="KW-0732">Signal</keyword>
<dbReference type="CDD" id="cd01958">
    <property type="entry name" value="HPS_like"/>
    <property type="match status" value="2"/>
</dbReference>